<keyword evidence="3" id="KW-1185">Reference proteome</keyword>
<organism evidence="2 3">
    <name type="scientific">Populus alba x Populus x berolinensis</name>
    <dbReference type="NCBI Taxonomy" id="444605"/>
    <lineage>
        <taxon>Eukaryota</taxon>
        <taxon>Viridiplantae</taxon>
        <taxon>Streptophyta</taxon>
        <taxon>Embryophyta</taxon>
        <taxon>Tracheophyta</taxon>
        <taxon>Spermatophyta</taxon>
        <taxon>Magnoliopsida</taxon>
        <taxon>eudicotyledons</taxon>
        <taxon>Gunneridae</taxon>
        <taxon>Pentapetalae</taxon>
        <taxon>rosids</taxon>
        <taxon>fabids</taxon>
        <taxon>Malpighiales</taxon>
        <taxon>Salicaceae</taxon>
        <taxon>Saliceae</taxon>
        <taxon>Populus</taxon>
    </lineage>
</organism>
<proteinExistence type="predicted"/>
<dbReference type="EMBL" id="JAQIZT010000011">
    <property type="protein sequence ID" value="KAJ6980383.1"/>
    <property type="molecule type" value="Genomic_DNA"/>
</dbReference>
<dbReference type="AlphaFoldDB" id="A0AAD6M7I3"/>
<evidence type="ECO:0000313" key="2">
    <source>
        <dbReference type="EMBL" id="KAJ6980383.1"/>
    </source>
</evidence>
<feature type="region of interest" description="Disordered" evidence="1">
    <location>
        <begin position="1"/>
        <end position="26"/>
    </location>
</feature>
<sequence>MRDPGYFHHGGSPIKQIMLEGDNGGI</sequence>
<reference evidence="2" key="1">
    <citation type="journal article" date="2023" name="Mol. Ecol. Resour.">
        <title>Chromosome-level genome assembly of a triploid poplar Populus alba 'Berolinensis'.</title>
        <authorList>
            <person name="Chen S."/>
            <person name="Yu Y."/>
            <person name="Wang X."/>
            <person name="Wang S."/>
            <person name="Zhang T."/>
            <person name="Zhou Y."/>
            <person name="He R."/>
            <person name="Meng N."/>
            <person name="Wang Y."/>
            <person name="Liu W."/>
            <person name="Liu Z."/>
            <person name="Liu J."/>
            <person name="Guo Q."/>
            <person name="Huang H."/>
            <person name="Sederoff R.R."/>
            <person name="Wang G."/>
            <person name="Qu G."/>
            <person name="Chen S."/>
        </authorList>
    </citation>
    <scope>NUCLEOTIDE SEQUENCE</scope>
    <source>
        <strain evidence="2">SC-2020</strain>
    </source>
</reference>
<dbReference type="Proteomes" id="UP001164929">
    <property type="component" value="Chromosome 11"/>
</dbReference>
<evidence type="ECO:0000313" key="3">
    <source>
        <dbReference type="Proteomes" id="UP001164929"/>
    </source>
</evidence>
<protein>
    <submittedName>
        <fullName evidence="2">Uncharacterized protein</fullName>
    </submittedName>
</protein>
<name>A0AAD6M7I3_9ROSI</name>
<gene>
    <name evidence="2" type="ORF">NC653_028254</name>
</gene>
<evidence type="ECO:0000256" key="1">
    <source>
        <dbReference type="SAM" id="MobiDB-lite"/>
    </source>
</evidence>
<accession>A0AAD6M7I3</accession>
<comment type="caution">
    <text evidence="2">The sequence shown here is derived from an EMBL/GenBank/DDBJ whole genome shotgun (WGS) entry which is preliminary data.</text>
</comment>